<evidence type="ECO:0000313" key="4">
    <source>
        <dbReference type="Proteomes" id="UP000273405"/>
    </source>
</evidence>
<feature type="domain" description="Thioesterase" evidence="2">
    <location>
        <begin position="22"/>
        <end position="240"/>
    </location>
</feature>
<evidence type="ECO:0000259" key="2">
    <source>
        <dbReference type="Pfam" id="PF00975"/>
    </source>
</evidence>
<dbReference type="SUPFAM" id="SSF53474">
    <property type="entry name" value="alpha/beta-Hydrolases"/>
    <property type="match status" value="1"/>
</dbReference>
<evidence type="ECO:0000256" key="1">
    <source>
        <dbReference type="ARBA" id="ARBA00007169"/>
    </source>
</evidence>
<organism evidence="3 4">
    <name type="scientific">Corallococcus sicarius</name>
    <dbReference type="NCBI Taxonomy" id="2316726"/>
    <lineage>
        <taxon>Bacteria</taxon>
        <taxon>Pseudomonadati</taxon>
        <taxon>Myxococcota</taxon>
        <taxon>Myxococcia</taxon>
        <taxon>Myxococcales</taxon>
        <taxon>Cystobacterineae</taxon>
        <taxon>Myxococcaceae</taxon>
        <taxon>Corallococcus</taxon>
    </lineage>
</organism>
<gene>
    <name evidence="3" type="ORF">D7X12_00955</name>
</gene>
<dbReference type="InterPro" id="IPR029058">
    <property type="entry name" value="AB_hydrolase_fold"/>
</dbReference>
<reference evidence="4" key="1">
    <citation type="submission" date="2018-09" db="EMBL/GenBank/DDBJ databases">
        <authorList>
            <person name="Livingstone P.G."/>
            <person name="Whitworth D.E."/>
        </authorList>
    </citation>
    <scope>NUCLEOTIDE SEQUENCE [LARGE SCALE GENOMIC DNA]</scope>
    <source>
        <strain evidence="4">CA040B</strain>
    </source>
</reference>
<proteinExistence type="inferred from homology"/>
<accession>A0A3A8P0W0</accession>
<dbReference type="PANTHER" id="PTHR11487">
    <property type="entry name" value="THIOESTERASE"/>
    <property type="match status" value="1"/>
</dbReference>
<keyword evidence="4" id="KW-1185">Reference proteome</keyword>
<dbReference type="Proteomes" id="UP000273405">
    <property type="component" value="Unassembled WGS sequence"/>
</dbReference>
<dbReference type="PANTHER" id="PTHR11487:SF0">
    <property type="entry name" value="S-ACYL FATTY ACID SYNTHASE THIOESTERASE, MEDIUM CHAIN"/>
    <property type="match status" value="1"/>
</dbReference>
<comment type="caution">
    <text evidence="3">The sequence shown here is derived from an EMBL/GenBank/DDBJ whole genome shotgun (WGS) entry which is preliminary data.</text>
</comment>
<dbReference type="Gene3D" id="3.40.50.1820">
    <property type="entry name" value="alpha/beta hydrolase"/>
    <property type="match status" value="1"/>
</dbReference>
<protein>
    <submittedName>
        <fullName evidence="3">Thioesterase</fullName>
    </submittedName>
</protein>
<sequence>MTTPLPPSWLACRLRRPEAPVRLFCFPHSGGSAGEYVRWADALPDIEVWGVQLPGRGARAEETPFSRMRELVDTLVAEVDFGTSFAFFGHSLGALVAFETARRLRDLGRTPPDRLFLSAAPAPQLPPRGIPASHLDDDGLITALAPTYGELAVELREDAELRELLLPGLRADLAVVESYRHEPHAPLDCAMTVTGGTQDDLTREELEPWRVHTTGPFDFHLLPGGHFYLREQKDSLLRLVAEALRQGRPHTVSRRDVKP</sequence>
<dbReference type="InterPro" id="IPR012223">
    <property type="entry name" value="TEII"/>
</dbReference>
<dbReference type="Pfam" id="PF00975">
    <property type="entry name" value="Thioesterase"/>
    <property type="match status" value="1"/>
</dbReference>
<comment type="similarity">
    <text evidence="1">Belongs to the thioesterase family.</text>
</comment>
<dbReference type="GO" id="GO:0008610">
    <property type="term" value="P:lipid biosynthetic process"/>
    <property type="evidence" value="ECO:0007669"/>
    <property type="project" value="TreeGrafter"/>
</dbReference>
<dbReference type="EMBL" id="RAWG01000003">
    <property type="protein sequence ID" value="RKH48181.1"/>
    <property type="molecule type" value="Genomic_DNA"/>
</dbReference>
<evidence type="ECO:0000313" key="3">
    <source>
        <dbReference type="EMBL" id="RKH48181.1"/>
    </source>
</evidence>
<dbReference type="InterPro" id="IPR001031">
    <property type="entry name" value="Thioesterase"/>
</dbReference>
<dbReference type="AlphaFoldDB" id="A0A3A8P0W0"/>
<name>A0A3A8P0W0_9BACT</name>